<dbReference type="GO" id="GO:1990904">
    <property type="term" value="C:ribonucleoprotein complex"/>
    <property type="evidence" value="ECO:0007669"/>
    <property type="project" value="UniProtKB-KW"/>
</dbReference>
<reference evidence="5" key="1">
    <citation type="submission" date="2009-08" db="EMBL/GenBank/DDBJ databases">
        <title>Annotation of Salpingoeca rosetta.</title>
        <authorList>
            <consortium name="The Broad Institute Genome Sequencing Platform"/>
            <person name="Russ C."/>
            <person name="Cuomo C."/>
            <person name="Burger G."/>
            <person name="Gray M.W."/>
            <person name="Holland P.W.H."/>
            <person name="King N."/>
            <person name="Lang F.B.F."/>
            <person name="Roger A.J."/>
            <person name="Ruiz-Trillo I."/>
            <person name="Young S.K."/>
            <person name="Zeng Q."/>
            <person name="Gargeya S."/>
            <person name="Alvarado L."/>
            <person name="Berlin A."/>
            <person name="Chapman S.B."/>
            <person name="Chen Z."/>
            <person name="Freedman E."/>
            <person name="Gellesch M."/>
            <person name="Goldberg J."/>
            <person name="Griggs A."/>
            <person name="Gujja S."/>
            <person name="Heilman E."/>
            <person name="Heiman D."/>
            <person name="Howarth C."/>
            <person name="Mehta T."/>
            <person name="Neiman D."/>
            <person name="Pearson M."/>
            <person name="Roberts A."/>
            <person name="Saif S."/>
            <person name="Shea T."/>
            <person name="Shenoy N."/>
            <person name="Sisk P."/>
            <person name="Stolte C."/>
            <person name="Sykes S."/>
            <person name="White J."/>
            <person name="Yandava C."/>
            <person name="Haas B."/>
            <person name="Nusbaum C."/>
            <person name="Birren B."/>
        </authorList>
    </citation>
    <scope>NUCLEOTIDE SEQUENCE [LARGE SCALE GENOMIC DNA]</scope>
    <source>
        <strain evidence="5">ATCC 50818</strain>
    </source>
</reference>
<evidence type="ECO:0000313" key="5">
    <source>
        <dbReference type="EMBL" id="EGD77861.1"/>
    </source>
</evidence>
<dbReference type="PANTHER" id="PTHR10114">
    <property type="entry name" value="60S RIBOSOMAL PROTEIN L36"/>
    <property type="match status" value="1"/>
</dbReference>
<dbReference type="InterPro" id="IPR038097">
    <property type="entry name" value="Ribosomal_eL36_sf"/>
</dbReference>
<dbReference type="STRING" id="946362.F2UL62"/>
<dbReference type="FunFam" id="1.10.10.1760:FF:000001">
    <property type="entry name" value="60S ribosomal protein L36"/>
    <property type="match status" value="1"/>
</dbReference>
<proteinExistence type="inferred from homology"/>
<keyword evidence="2 4" id="KW-0689">Ribosomal protein</keyword>
<organism evidence="6">
    <name type="scientific">Salpingoeca rosetta (strain ATCC 50818 / BSB-021)</name>
    <dbReference type="NCBI Taxonomy" id="946362"/>
    <lineage>
        <taxon>Eukaryota</taxon>
        <taxon>Choanoflagellata</taxon>
        <taxon>Craspedida</taxon>
        <taxon>Salpingoecidae</taxon>
        <taxon>Salpingoeca</taxon>
    </lineage>
</organism>
<keyword evidence="3 4" id="KW-0687">Ribonucleoprotein</keyword>
<dbReference type="eggNOG" id="KOG3452">
    <property type="taxonomic scope" value="Eukaryota"/>
</dbReference>
<evidence type="ECO:0000256" key="3">
    <source>
        <dbReference type="ARBA" id="ARBA00023274"/>
    </source>
</evidence>
<dbReference type="OrthoDB" id="9616667at2759"/>
<dbReference type="RefSeq" id="XP_004989925.1">
    <property type="nucleotide sequence ID" value="XM_004989868.1"/>
</dbReference>
<dbReference type="EMBL" id="GL832980">
    <property type="protein sequence ID" value="EGD77861.1"/>
    <property type="molecule type" value="Genomic_DNA"/>
</dbReference>
<evidence type="ECO:0000256" key="4">
    <source>
        <dbReference type="RuleBase" id="RU000665"/>
    </source>
</evidence>
<comment type="similarity">
    <text evidence="1 4">Belongs to the eukaryotic ribosomal protein eL36 family.</text>
</comment>
<evidence type="ECO:0000256" key="2">
    <source>
        <dbReference type="ARBA" id="ARBA00022980"/>
    </source>
</evidence>
<accession>F2UL62</accession>
<evidence type="ECO:0000313" key="6">
    <source>
        <dbReference type="Proteomes" id="UP000007799"/>
    </source>
</evidence>
<dbReference type="GO" id="GO:0005840">
    <property type="term" value="C:ribosome"/>
    <property type="evidence" value="ECO:0007669"/>
    <property type="project" value="UniProtKB-KW"/>
</dbReference>
<dbReference type="GO" id="GO:0003735">
    <property type="term" value="F:structural constituent of ribosome"/>
    <property type="evidence" value="ECO:0007669"/>
    <property type="project" value="InterPro"/>
</dbReference>
<dbReference type="Pfam" id="PF01158">
    <property type="entry name" value="Ribosomal_L36e"/>
    <property type="match status" value="1"/>
</dbReference>
<dbReference type="GeneID" id="16070478"/>
<dbReference type="InterPro" id="IPR000509">
    <property type="entry name" value="Ribosomal_eL36"/>
</dbReference>
<dbReference type="Gene3D" id="1.10.10.1760">
    <property type="entry name" value="60S ribosomal protein L36"/>
    <property type="match status" value="1"/>
</dbReference>
<dbReference type="InParanoid" id="F2UL62"/>
<dbReference type="OMA" id="NKGHKTE"/>
<dbReference type="FunCoup" id="F2UL62">
    <property type="interactions" value="1074"/>
</dbReference>
<dbReference type="PROSITE" id="PS01190">
    <property type="entry name" value="RIBOSOMAL_L36E"/>
    <property type="match status" value="1"/>
</dbReference>
<evidence type="ECO:0000256" key="1">
    <source>
        <dbReference type="ARBA" id="ARBA00006509"/>
    </source>
</evidence>
<name>F2UL62_SALR5</name>
<sequence length="119" mass="13431">MSSSAVKFSPPAPQEPRGDVAYGLVRGHKVTKMKAGQKAHRGPAKRTKFVRDVIREVAGFAPYERRCMELLRIGADKRALKFCKKRLGTHKRAKRKREEMSAVLVAMRKAAQRKEAAKE</sequence>
<dbReference type="KEGG" id="sre:PTSG_09495"/>
<dbReference type="GO" id="GO:0006412">
    <property type="term" value="P:translation"/>
    <property type="evidence" value="ECO:0007669"/>
    <property type="project" value="InterPro"/>
</dbReference>
<keyword evidence="6" id="KW-1185">Reference proteome</keyword>
<protein>
    <recommendedName>
        <fullName evidence="4">60S ribosomal protein L36</fullName>
    </recommendedName>
</protein>
<gene>
    <name evidence="5" type="ORF">PTSG_09495</name>
</gene>
<dbReference type="AlphaFoldDB" id="F2UL62"/>
<dbReference type="Proteomes" id="UP000007799">
    <property type="component" value="Unassembled WGS sequence"/>
</dbReference>